<gene>
    <name evidence="1" type="ORF">F506_17830</name>
</gene>
<keyword evidence="2" id="KW-1185">Reference proteome</keyword>
<dbReference type="RefSeq" id="WP_053199645.1">
    <property type="nucleotide sequence ID" value="NZ_CP011409.1"/>
</dbReference>
<evidence type="ECO:0000313" key="2">
    <source>
        <dbReference type="Proteomes" id="UP000063429"/>
    </source>
</evidence>
<protein>
    <submittedName>
        <fullName evidence="1">Uncharacterized protein</fullName>
    </submittedName>
</protein>
<evidence type="ECO:0000313" key="1">
    <source>
        <dbReference type="EMBL" id="AKZ64277.1"/>
    </source>
</evidence>
<dbReference type="EMBL" id="CP011409">
    <property type="protein sequence ID" value="AKZ64277.1"/>
    <property type="molecule type" value="Genomic_DNA"/>
</dbReference>
<proteinExistence type="predicted"/>
<sequence length="87" mass="9745">MRSVDTGYKQPKGNPAQVGKYLVYGSSRPAVRTEKFEAWYWIDIPGIPPTRVEGEKQFGTGTYETIGLAEIAGVHWGIERAKTFPQE</sequence>
<dbReference type="Proteomes" id="UP000063429">
    <property type="component" value="Chromosome"/>
</dbReference>
<accession>A0ABN4I1A2</accession>
<organism evidence="1 2">
    <name type="scientific">Herbaspirillum hiltneri N3</name>
    <dbReference type="NCBI Taxonomy" id="1262470"/>
    <lineage>
        <taxon>Bacteria</taxon>
        <taxon>Pseudomonadati</taxon>
        <taxon>Pseudomonadota</taxon>
        <taxon>Betaproteobacteria</taxon>
        <taxon>Burkholderiales</taxon>
        <taxon>Oxalobacteraceae</taxon>
        <taxon>Herbaspirillum</taxon>
    </lineage>
</organism>
<reference evidence="2" key="1">
    <citation type="journal article" date="2015" name="Genome Announc.">
        <title>Complete Genome Sequence of Herbaspirillum hiltneri N3 (DSM 17495), Isolated from Surface-Sterilized Wheat Roots.</title>
        <authorList>
            <person name="Guizelini D."/>
            <person name="Saizaki P.M."/>
            <person name="Coimbra N.A."/>
            <person name="Weiss V.A."/>
            <person name="Faoro H."/>
            <person name="Sfeir M.Z."/>
            <person name="Baura V.A."/>
            <person name="Monteiro R.A."/>
            <person name="Chubatsu L.S."/>
            <person name="Souza E.M."/>
            <person name="Cruz L.M."/>
            <person name="Pedrosa F.O."/>
            <person name="Raittz R.T."/>
            <person name="Marchaukoski J.N."/>
            <person name="Steffens M.B."/>
        </authorList>
    </citation>
    <scope>NUCLEOTIDE SEQUENCE [LARGE SCALE GENOMIC DNA]</scope>
    <source>
        <strain evidence="2">N3</strain>
    </source>
</reference>
<name>A0ABN4I1A2_9BURK</name>